<evidence type="ECO:0000256" key="11">
    <source>
        <dbReference type="ARBA" id="ARBA00022989"/>
    </source>
</evidence>
<evidence type="ECO:0000256" key="8">
    <source>
        <dbReference type="ARBA" id="ARBA00022741"/>
    </source>
</evidence>
<keyword evidence="7 16" id="KW-0812">Transmembrane</keyword>
<evidence type="ECO:0000256" key="1">
    <source>
        <dbReference type="ARBA" id="ARBA00000085"/>
    </source>
</evidence>
<dbReference type="CDD" id="cd17546">
    <property type="entry name" value="REC_hyHK_CKI1_RcsC-like"/>
    <property type="match status" value="1"/>
</dbReference>
<evidence type="ECO:0000256" key="6">
    <source>
        <dbReference type="ARBA" id="ARBA00022679"/>
    </source>
</evidence>
<dbReference type="Pfam" id="PF00672">
    <property type="entry name" value="HAMP"/>
    <property type="match status" value="1"/>
</dbReference>
<dbReference type="RefSeq" id="WP_378120890.1">
    <property type="nucleotide sequence ID" value="NZ_JBHRTF010000006.1"/>
</dbReference>
<dbReference type="SUPFAM" id="SSF47226">
    <property type="entry name" value="Histidine-containing phosphotransfer domain, HPT domain"/>
    <property type="match status" value="1"/>
</dbReference>
<keyword evidence="8" id="KW-0547">Nucleotide-binding</keyword>
<dbReference type="SMART" id="SM00387">
    <property type="entry name" value="HATPase_c"/>
    <property type="match status" value="1"/>
</dbReference>
<evidence type="ECO:0000256" key="2">
    <source>
        <dbReference type="ARBA" id="ARBA00004651"/>
    </source>
</evidence>
<dbReference type="SMART" id="SM00388">
    <property type="entry name" value="HisKA"/>
    <property type="match status" value="1"/>
</dbReference>
<dbReference type="PROSITE" id="PS50109">
    <property type="entry name" value="HIS_KIN"/>
    <property type="match status" value="1"/>
</dbReference>
<dbReference type="InterPro" id="IPR011006">
    <property type="entry name" value="CheY-like_superfamily"/>
</dbReference>
<dbReference type="PANTHER" id="PTHR45339:SF1">
    <property type="entry name" value="HYBRID SIGNAL TRANSDUCTION HISTIDINE KINASE J"/>
    <property type="match status" value="1"/>
</dbReference>
<evidence type="ECO:0000256" key="3">
    <source>
        <dbReference type="ARBA" id="ARBA00012438"/>
    </source>
</evidence>
<dbReference type="Pfam" id="PF00072">
    <property type="entry name" value="Response_reg"/>
    <property type="match status" value="1"/>
</dbReference>
<evidence type="ECO:0000256" key="7">
    <source>
        <dbReference type="ARBA" id="ARBA00022692"/>
    </source>
</evidence>
<feature type="domain" description="Histidine kinase" evidence="17">
    <location>
        <begin position="264"/>
        <end position="484"/>
    </location>
</feature>
<keyword evidence="5 15" id="KW-0597">Phosphoprotein</keyword>
<dbReference type="Pfam" id="PF02518">
    <property type="entry name" value="HATPase_c"/>
    <property type="match status" value="1"/>
</dbReference>
<keyword evidence="12" id="KW-0902">Two-component regulatory system</keyword>
<feature type="transmembrane region" description="Helical" evidence="16">
    <location>
        <begin position="147"/>
        <end position="169"/>
    </location>
</feature>
<dbReference type="PROSITE" id="PS50894">
    <property type="entry name" value="HPT"/>
    <property type="match status" value="1"/>
</dbReference>
<dbReference type="Gene3D" id="6.10.340.10">
    <property type="match status" value="1"/>
</dbReference>
<feature type="modified residue" description="4-aspartylphosphate" evidence="15">
    <location>
        <position position="559"/>
    </location>
</feature>
<sequence>MPQMTPGTSLTRKISLLAMLLTSIAVLGAALATSWQQYNYLVTQVNNQLQILAEATALNMAAPSMFTDRDAAQQTLAVLRVEPKVTAARLMLSNDQLLAEYRASSVTGHPVYDTQVRAEVFWADESLGYLELDVTLKPLRQQFYGQIVWVLAAALVALLVSGVLAWMLISRVMRPLGSLSELAQRVGDQGHYDARAPEPAVQDEVGLLTKRFNAMLDRIEMQDSELRQNQELLEQRVLERTLELQYARELAEAASKAKSDFLAVMSHEIRTPLNGIMGMTGLLLETSLDSKQKRFARVARRSSEDLLLIINDILDFSKIEAGKLELELMPFQLNTLIEDIAERYAPIAQGKGLELLCRTPVPPVTVVGDGPRLGQVITNLLGNAIKFTESGEVELSLLSVADKEAQLQLRFSVRDTGIGISPEQSAKLFQSFTQADSSMSRKYGGTGLGLAISQRLVEMMGGQIQLESEPGKGSRFYFDLLLEKSSALVTNSAPVPDTPAIKPLRVLVADDSDAGRDILSGYLTAWGINPVLAESGAETLALLNKQAKTDAPFELLLVDWSMADMNASAILDSLAASPIFLPLVVIILCPAGVSIQESLARRALLLVKPVRQAELRDLIAQVAAGDFIYQPLSGKESVTQLKPIQASAASAAFGESTIVLRGRVLLAEDNLVNQEVAKAMLQQMGLEISIANNGQEALALVERESFDLVLMDCQMPIMDGFEASRQIRAYEQASKLSPLPIIALTANAISGDREYCLAQGMSDYLSKPFSQQQLAQMLSRWLPEQAADDAAASPTLIEIDQQVIRQLQALRAGLLPKIIGLFRNAGPGLLKQLTQAVAEADSNLLYKTAHNLKNSAANLGLVDLAAACRDCEANARNGEMENAAHQVDSILRLYDLSLEGLAELERKELSA</sequence>
<comment type="caution">
    <text evidence="21">The sequence shown here is derived from an EMBL/GenBank/DDBJ whole genome shotgun (WGS) entry which is preliminary data.</text>
</comment>
<organism evidence="21 22">
    <name type="scientific">Cellvibrio fontiphilus</name>
    <dbReference type="NCBI Taxonomy" id="1815559"/>
    <lineage>
        <taxon>Bacteria</taxon>
        <taxon>Pseudomonadati</taxon>
        <taxon>Pseudomonadota</taxon>
        <taxon>Gammaproteobacteria</taxon>
        <taxon>Cellvibrionales</taxon>
        <taxon>Cellvibrionaceae</taxon>
        <taxon>Cellvibrio</taxon>
    </lineage>
</organism>
<feature type="domain" description="Response regulatory" evidence="18">
    <location>
        <begin position="505"/>
        <end position="623"/>
    </location>
</feature>
<dbReference type="CDD" id="cd06225">
    <property type="entry name" value="HAMP"/>
    <property type="match status" value="1"/>
</dbReference>
<keyword evidence="22" id="KW-1185">Reference proteome</keyword>
<evidence type="ECO:0000259" key="20">
    <source>
        <dbReference type="PROSITE" id="PS50894"/>
    </source>
</evidence>
<dbReference type="Pfam" id="PF00512">
    <property type="entry name" value="HisKA"/>
    <property type="match status" value="1"/>
</dbReference>
<dbReference type="EMBL" id="JBHRTF010000006">
    <property type="protein sequence ID" value="MFC3117023.1"/>
    <property type="molecule type" value="Genomic_DNA"/>
</dbReference>
<dbReference type="InterPro" id="IPR003660">
    <property type="entry name" value="HAMP_dom"/>
</dbReference>
<evidence type="ECO:0000256" key="5">
    <source>
        <dbReference type="ARBA" id="ARBA00022553"/>
    </source>
</evidence>
<dbReference type="PRINTS" id="PR00344">
    <property type="entry name" value="BCTRLSENSOR"/>
</dbReference>
<keyword evidence="11 16" id="KW-1133">Transmembrane helix</keyword>
<dbReference type="Gene3D" id="3.30.565.10">
    <property type="entry name" value="Histidine kinase-like ATPase, C-terminal domain"/>
    <property type="match status" value="1"/>
</dbReference>
<dbReference type="InterPro" id="IPR008207">
    <property type="entry name" value="Sig_transdc_His_kin_Hpt_dom"/>
</dbReference>
<evidence type="ECO:0000256" key="10">
    <source>
        <dbReference type="ARBA" id="ARBA00022840"/>
    </source>
</evidence>
<dbReference type="InterPro" id="IPR036641">
    <property type="entry name" value="HPT_dom_sf"/>
</dbReference>
<keyword evidence="6" id="KW-0808">Transferase</keyword>
<keyword evidence="10" id="KW-0067">ATP-binding</keyword>
<dbReference type="Gene3D" id="3.40.50.2300">
    <property type="match status" value="2"/>
</dbReference>
<feature type="domain" description="HAMP" evidence="19">
    <location>
        <begin position="170"/>
        <end position="224"/>
    </location>
</feature>
<evidence type="ECO:0000256" key="14">
    <source>
        <dbReference type="PROSITE-ProRule" id="PRU00110"/>
    </source>
</evidence>
<dbReference type="CDD" id="cd00156">
    <property type="entry name" value="REC"/>
    <property type="match status" value="1"/>
</dbReference>
<protein>
    <recommendedName>
        <fullName evidence="3">histidine kinase</fullName>
        <ecNumber evidence="3">2.7.13.3</ecNumber>
    </recommendedName>
</protein>
<feature type="domain" description="Response regulatory" evidence="18">
    <location>
        <begin position="663"/>
        <end position="782"/>
    </location>
</feature>
<accession>A0ABV7FMG9</accession>
<dbReference type="InterPro" id="IPR036890">
    <property type="entry name" value="HATPase_C_sf"/>
</dbReference>
<dbReference type="SUPFAM" id="SSF158472">
    <property type="entry name" value="HAMP domain-like"/>
    <property type="match status" value="1"/>
</dbReference>
<keyword evidence="9" id="KW-0418">Kinase</keyword>
<dbReference type="SUPFAM" id="SSF52172">
    <property type="entry name" value="CheY-like"/>
    <property type="match status" value="2"/>
</dbReference>
<dbReference type="SUPFAM" id="SSF55874">
    <property type="entry name" value="ATPase domain of HSP90 chaperone/DNA topoisomerase II/histidine kinase"/>
    <property type="match status" value="1"/>
</dbReference>
<dbReference type="InterPro" id="IPR033417">
    <property type="entry name" value="CHASE8"/>
</dbReference>
<dbReference type="InterPro" id="IPR005467">
    <property type="entry name" value="His_kinase_dom"/>
</dbReference>
<evidence type="ECO:0000259" key="19">
    <source>
        <dbReference type="PROSITE" id="PS50885"/>
    </source>
</evidence>
<feature type="modified residue" description="4-aspartylphosphate" evidence="15">
    <location>
        <position position="712"/>
    </location>
</feature>
<dbReference type="InterPro" id="IPR036097">
    <property type="entry name" value="HisK_dim/P_sf"/>
</dbReference>
<proteinExistence type="predicted"/>
<keyword evidence="13 16" id="KW-0472">Membrane</keyword>
<name>A0ABV7FMG9_9GAMM</name>
<evidence type="ECO:0000256" key="4">
    <source>
        <dbReference type="ARBA" id="ARBA00022475"/>
    </source>
</evidence>
<evidence type="ECO:0000256" key="9">
    <source>
        <dbReference type="ARBA" id="ARBA00022777"/>
    </source>
</evidence>
<dbReference type="Gene3D" id="1.20.120.160">
    <property type="entry name" value="HPT domain"/>
    <property type="match status" value="1"/>
</dbReference>
<comment type="catalytic activity">
    <reaction evidence="1">
        <text>ATP + protein L-histidine = ADP + protein N-phospho-L-histidine.</text>
        <dbReference type="EC" id="2.7.13.3"/>
    </reaction>
</comment>
<dbReference type="PANTHER" id="PTHR45339">
    <property type="entry name" value="HYBRID SIGNAL TRANSDUCTION HISTIDINE KINASE J"/>
    <property type="match status" value="1"/>
</dbReference>
<dbReference type="PROSITE" id="PS50885">
    <property type="entry name" value="HAMP"/>
    <property type="match status" value="1"/>
</dbReference>
<reference evidence="22" key="1">
    <citation type="journal article" date="2019" name="Int. J. Syst. Evol. Microbiol.">
        <title>The Global Catalogue of Microorganisms (GCM) 10K type strain sequencing project: providing services to taxonomists for standard genome sequencing and annotation.</title>
        <authorList>
            <consortium name="The Broad Institute Genomics Platform"/>
            <consortium name="The Broad Institute Genome Sequencing Center for Infectious Disease"/>
            <person name="Wu L."/>
            <person name="Ma J."/>
        </authorList>
    </citation>
    <scope>NUCLEOTIDE SEQUENCE [LARGE SCALE GENOMIC DNA]</scope>
    <source>
        <strain evidence="22">KCTC 52237</strain>
    </source>
</reference>
<evidence type="ECO:0000256" key="16">
    <source>
        <dbReference type="SAM" id="Phobius"/>
    </source>
</evidence>
<dbReference type="InterPro" id="IPR003661">
    <property type="entry name" value="HisK_dim/P_dom"/>
</dbReference>
<dbReference type="CDD" id="cd16922">
    <property type="entry name" value="HATPase_EvgS-ArcB-TorS-like"/>
    <property type="match status" value="1"/>
</dbReference>
<keyword evidence="4" id="KW-1003">Cell membrane</keyword>
<dbReference type="Proteomes" id="UP001595555">
    <property type="component" value="Unassembled WGS sequence"/>
</dbReference>
<evidence type="ECO:0000256" key="15">
    <source>
        <dbReference type="PROSITE-ProRule" id="PRU00169"/>
    </source>
</evidence>
<feature type="modified residue" description="Phosphohistidine" evidence="14">
    <location>
        <position position="850"/>
    </location>
</feature>
<evidence type="ECO:0000259" key="18">
    <source>
        <dbReference type="PROSITE" id="PS50110"/>
    </source>
</evidence>
<dbReference type="PROSITE" id="PS50110">
    <property type="entry name" value="RESPONSE_REGULATORY"/>
    <property type="match status" value="2"/>
</dbReference>
<dbReference type="SUPFAM" id="SSF47384">
    <property type="entry name" value="Homodimeric domain of signal transducing histidine kinase"/>
    <property type="match status" value="1"/>
</dbReference>
<dbReference type="InterPro" id="IPR001789">
    <property type="entry name" value="Sig_transdc_resp-reg_receiver"/>
</dbReference>
<comment type="subcellular location">
    <subcellularLocation>
        <location evidence="2">Cell membrane</location>
        <topology evidence="2">Multi-pass membrane protein</topology>
    </subcellularLocation>
</comment>
<dbReference type="EC" id="2.7.13.3" evidence="3"/>
<evidence type="ECO:0000256" key="12">
    <source>
        <dbReference type="ARBA" id="ARBA00023012"/>
    </source>
</evidence>
<evidence type="ECO:0000313" key="21">
    <source>
        <dbReference type="EMBL" id="MFC3117023.1"/>
    </source>
</evidence>
<dbReference type="InterPro" id="IPR004358">
    <property type="entry name" value="Sig_transdc_His_kin-like_C"/>
</dbReference>
<dbReference type="InterPro" id="IPR003594">
    <property type="entry name" value="HATPase_dom"/>
</dbReference>
<dbReference type="CDD" id="cd00082">
    <property type="entry name" value="HisKA"/>
    <property type="match status" value="1"/>
</dbReference>
<dbReference type="Pfam" id="PF01627">
    <property type="entry name" value="Hpt"/>
    <property type="match status" value="1"/>
</dbReference>
<dbReference type="Pfam" id="PF17152">
    <property type="entry name" value="CHASE8"/>
    <property type="match status" value="1"/>
</dbReference>
<evidence type="ECO:0000256" key="13">
    <source>
        <dbReference type="ARBA" id="ARBA00023136"/>
    </source>
</evidence>
<evidence type="ECO:0000259" key="17">
    <source>
        <dbReference type="PROSITE" id="PS50109"/>
    </source>
</evidence>
<dbReference type="Gene3D" id="1.10.287.130">
    <property type="match status" value="1"/>
</dbReference>
<gene>
    <name evidence="21" type="ORF">ACFODX_15750</name>
</gene>
<dbReference type="SMART" id="SM00304">
    <property type="entry name" value="HAMP"/>
    <property type="match status" value="1"/>
</dbReference>
<feature type="domain" description="HPt" evidence="20">
    <location>
        <begin position="811"/>
        <end position="908"/>
    </location>
</feature>
<evidence type="ECO:0000313" key="22">
    <source>
        <dbReference type="Proteomes" id="UP001595555"/>
    </source>
</evidence>
<dbReference type="SMART" id="SM00448">
    <property type="entry name" value="REC"/>
    <property type="match status" value="2"/>
</dbReference>